<reference evidence="1 2" key="1">
    <citation type="journal article" date="2022" name="Genome Biol. Evol.">
        <title>The Spruce Budworm Genome: Reconstructing the Evolutionary History of Antifreeze Proteins.</title>
        <authorList>
            <person name="Beliveau C."/>
            <person name="Gagne P."/>
            <person name="Picq S."/>
            <person name="Vernygora O."/>
            <person name="Keeling C.I."/>
            <person name="Pinkney K."/>
            <person name="Doucet D."/>
            <person name="Wen F."/>
            <person name="Johnston J.S."/>
            <person name="Maaroufi H."/>
            <person name="Boyle B."/>
            <person name="Laroche J."/>
            <person name="Dewar K."/>
            <person name="Juretic N."/>
            <person name="Blackburn G."/>
            <person name="Nisole A."/>
            <person name="Brunet B."/>
            <person name="Brandao M."/>
            <person name="Lumley L."/>
            <person name="Duan J."/>
            <person name="Quan G."/>
            <person name="Lucarotti C.J."/>
            <person name="Roe A.D."/>
            <person name="Sperling F.A.H."/>
            <person name="Levesque R.C."/>
            <person name="Cusson M."/>
        </authorList>
    </citation>
    <scope>NUCLEOTIDE SEQUENCE [LARGE SCALE GENOMIC DNA]</scope>
    <source>
        <strain evidence="1">Glfc:IPQL:Cfum</strain>
    </source>
</reference>
<accession>A0ACC0JNE6</accession>
<organism evidence="1 2">
    <name type="scientific">Choristoneura fumiferana</name>
    <name type="common">Spruce budworm moth</name>
    <name type="synonym">Archips fumiferana</name>
    <dbReference type="NCBI Taxonomy" id="7141"/>
    <lineage>
        <taxon>Eukaryota</taxon>
        <taxon>Metazoa</taxon>
        <taxon>Ecdysozoa</taxon>
        <taxon>Arthropoda</taxon>
        <taxon>Hexapoda</taxon>
        <taxon>Insecta</taxon>
        <taxon>Pterygota</taxon>
        <taxon>Neoptera</taxon>
        <taxon>Endopterygota</taxon>
        <taxon>Lepidoptera</taxon>
        <taxon>Glossata</taxon>
        <taxon>Ditrysia</taxon>
        <taxon>Tortricoidea</taxon>
        <taxon>Tortricidae</taxon>
        <taxon>Tortricinae</taxon>
        <taxon>Choristoneura</taxon>
    </lineage>
</organism>
<protein>
    <submittedName>
        <fullName evidence="1">Uncharacterized protein</fullName>
    </submittedName>
</protein>
<dbReference type="EMBL" id="CM046111">
    <property type="protein sequence ID" value="KAI8425410.1"/>
    <property type="molecule type" value="Genomic_DNA"/>
</dbReference>
<comment type="caution">
    <text evidence="1">The sequence shown here is derived from an EMBL/GenBank/DDBJ whole genome shotgun (WGS) entry which is preliminary data.</text>
</comment>
<name>A0ACC0JNE6_CHOFU</name>
<keyword evidence="2" id="KW-1185">Reference proteome</keyword>
<dbReference type="Proteomes" id="UP001064048">
    <property type="component" value="Chromosome 11"/>
</dbReference>
<proteinExistence type="predicted"/>
<sequence length="171" mass="18117">MDVKLCLVFVAMLAAANGFSLKDIAAYLIGGYGQYNPDSHYHGQGGLYPSGPGYPGQYPGSQYPGYPSNQYPGYPSNQYPGYPGHNTVAGPPGAHPGCPLCDSSVYSYCSYKQAHDACCCENSASTPYSCRKADCKFLYANSCQEYNLISSCCCIDVNKSAAPVAVAPVVV</sequence>
<gene>
    <name evidence="1" type="ORF">MSG28_007158</name>
</gene>
<evidence type="ECO:0000313" key="1">
    <source>
        <dbReference type="EMBL" id="KAI8425410.1"/>
    </source>
</evidence>
<evidence type="ECO:0000313" key="2">
    <source>
        <dbReference type="Proteomes" id="UP001064048"/>
    </source>
</evidence>